<reference evidence="2 3" key="1">
    <citation type="submission" date="2006-10" db="EMBL/GenBank/DDBJ databases">
        <title>Complete sequence of Syntrophobacter fumaroxidans MPOB.</title>
        <authorList>
            <consortium name="US DOE Joint Genome Institute"/>
            <person name="Copeland A."/>
            <person name="Lucas S."/>
            <person name="Lapidus A."/>
            <person name="Barry K."/>
            <person name="Detter J.C."/>
            <person name="Glavina del Rio T."/>
            <person name="Hammon N."/>
            <person name="Israni S."/>
            <person name="Pitluck S."/>
            <person name="Goltsman E.G."/>
            <person name="Martinez M."/>
            <person name="Schmutz J."/>
            <person name="Larimer F."/>
            <person name="Land M."/>
            <person name="Hauser L."/>
            <person name="Kyrpides N."/>
            <person name="Kim E."/>
            <person name="Boone D.R."/>
            <person name="Brockman F."/>
            <person name="Culley D."/>
            <person name="Ferry J."/>
            <person name="Gunsalus R."/>
            <person name="McInerney M.J."/>
            <person name="Morrison M."/>
            <person name="Plugge C."/>
            <person name="Rohlin L."/>
            <person name="Scholten J."/>
            <person name="Sieber J."/>
            <person name="Stams A.J.M."/>
            <person name="Worm P."/>
            <person name="Henstra A.M."/>
            <person name="Richardson P."/>
        </authorList>
    </citation>
    <scope>NUCLEOTIDE SEQUENCE [LARGE SCALE GENOMIC DNA]</scope>
    <source>
        <strain evidence="3">DSM 10017 / MPOB</strain>
    </source>
</reference>
<dbReference type="HOGENOM" id="CLU_212836_0_0_7"/>
<dbReference type="KEGG" id="sfu:Sfum_3977"/>
<feature type="compositionally biased region" description="Basic and acidic residues" evidence="1">
    <location>
        <begin position="8"/>
        <end position="25"/>
    </location>
</feature>
<dbReference type="AlphaFoldDB" id="A0LQE2"/>
<evidence type="ECO:0000256" key="1">
    <source>
        <dbReference type="SAM" id="MobiDB-lite"/>
    </source>
</evidence>
<feature type="region of interest" description="Disordered" evidence="1">
    <location>
        <begin position="1"/>
        <end position="27"/>
    </location>
</feature>
<proteinExistence type="predicted"/>
<dbReference type="Proteomes" id="UP000001784">
    <property type="component" value="Chromosome"/>
</dbReference>
<keyword evidence="3" id="KW-1185">Reference proteome</keyword>
<evidence type="ECO:0000313" key="2">
    <source>
        <dbReference type="EMBL" id="ABK19644.1"/>
    </source>
</evidence>
<evidence type="ECO:0000313" key="3">
    <source>
        <dbReference type="Proteomes" id="UP000001784"/>
    </source>
</evidence>
<gene>
    <name evidence="2" type="ordered locus">Sfum_3977</name>
</gene>
<dbReference type="InParanoid" id="A0LQE2"/>
<accession>A0LQE2</accession>
<organism evidence="2 3">
    <name type="scientific">Syntrophobacter fumaroxidans (strain DSM 10017 / MPOB)</name>
    <dbReference type="NCBI Taxonomy" id="335543"/>
    <lineage>
        <taxon>Bacteria</taxon>
        <taxon>Pseudomonadati</taxon>
        <taxon>Thermodesulfobacteriota</taxon>
        <taxon>Syntrophobacteria</taxon>
        <taxon>Syntrophobacterales</taxon>
        <taxon>Syntrophobacteraceae</taxon>
        <taxon>Syntrophobacter</taxon>
    </lineage>
</organism>
<sequence length="55" mass="6201" precursor="true">MSSGQGPTKEEMEMKTHESQKKPYEPPKAAVVRVQLEERVLGCLFSTIKYCGLTE</sequence>
<dbReference type="EMBL" id="CP000478">
    <property type="protein sequence ID" value="ABK19644.1"/>
    <property type="molecule type" value="Genomic_DNA"/>
</dbReference>
<protein>
    <submittedName>
        <fullName evidence="2">Uncharacterized protein</fullName>
    </submittedName>
</protein>
<name>A0LQE2_SYNFM</name>
<dbReference type="STRING" id="335543.Sfum_3977"/>